<reference evidence="1 2" key="1">
    <citation type="journal article" date="2022" name="Genome Biol. Evol.">
        <title>The Spruce Budworm Genome: Reconstructing the Evolutionary History of Antifreeze Proteins.</title>
        <authorList>
            <person name="Beliveau C."/>
            <person name="Gagne P."/>
            <person name="Picq S."/>
            <person name="Vernygora O."/>
            <person name="Keeling C.I."/>
            <person name="Pinkney K."/>
            <person name="Doucet D."/>
            <person name="Wen F."/>
            <person name="Johnston J.S."/>
            <person name="Maaroufi H."/>
            <person name="Boyle B."/>
            <person name="Laroche J."/>
            <person name="Dewar K."/>
            <person name="Juretic N."/>
            <person name="Blackburn G."/>
            <person name="Nisole A."/>
            <person name="Brunet B."/>
            <person name="Brandao M."/>
            <person name="Lumley L."/>
            <person name="Duan J."/>
            <person name="Quan G."/>
            <person name="Lucarotti C.J."/>
            <person name="Roe A.D."/>
            <person name="Sperling F.A.H."/>
            <person name="Levesque R.C."/>
            <person name="Cusson M."/>
        </authorList>
    </citation>
    <scope>NUCLEOTIDE SEQUENCE [LARGE SCALE GENOMIC DNA]</scope>
    <source>
        <strain evidence="1">Glfc:IPQL:Cfum</strain>
    </source>
</reference>
<keyword evidence="2" id="KW-1185">Reference proteome</keyword>
<evidence type="ECO:0000313" key="1">
    <source>
        <dbReference type="EMBL" id="KAI8431193.1"/>
    </source>
</evidence>
<name>A0ACC0K451_CHOFU</name>
<sequence>MSCCCRGAKFKSCSCGVLRNGPWGTEPIFMDSACLRYQIMYLKICFARIVEGLYEKCAAYNLRYCPYRTFCGSKNSVMRTMKDFIVLAFFLMANFIVFLTILTKIAMHMSCAIIESGNWIKRSVCTSRCEQGSLNSPACSLPQEPRILNCS</sequence>
<accession>A0ACC0K451</accession>
<organism evidence="1 2">
    <name type="scientific">Choristoneura fumiferana</name>
    <name type="common">Spruce budworm moth</name>
    <name type="synonym">Archips fumiferana</name>
    <dbReference type="NCBI Taxonomy" id="7141"/>
    <lineage>
        <taxon>Eukaryota</taxon>
        <taxon>Metazoa</taxon>
        <taxon>Ecdysozoa</taxon>
        <taxon>Arthropoda</taxon>
        <taxon>Hexapoda</taxon>
        <taxon>Insecta</taxon>
        <taxon>Pterygota</taxon>
        <taxon>Neoptera</taxon>
        <taxon>Endopterygota</taxon>
        <taxon>Lepidoptera</taxon>
        <taxon>Glossata</taxon>
        <taxon>Ditrysia</taxon>
        <taxon>Tortricoidea</taxon>
        <taxon>Tortricidae</taxon>
        <taxon>Tortricinae</taxon>
        <taxon>Choristoneura</taxon>
    </lineage>
</organism>
<evidence type="ECO:0000313" key="2">
    <source>
        <dbReference type="Proteomes" id="UP001064048"/>
    </source>
</evidence>
<proteinExistence type="predicted"/>
<gene>
    <name evidence="1" type="ORF">MSG28_001231</name>
</gene>
<protein>
    <submittedName>
        <fullName evidence="1">Uncharacterized protein</fullName>
    </submittedName>
</protein>
<dbReference type="EMBL" id="CM046131">
    <property type="protein sequence ID" value="KAI8431193.1"/>
    <property type="molecule type" value="Genomic_DNA"/>
</dbReference>
<comment type="caution">
    <text evidence="1">The sequence shown here is derived from an EMBL/GenBank/DDBJ whole genome shotgun (WGS) entry which is preliminary data.</text>
</comment>
<dbReference type="Proteomes" id="UP001064048">
    <property type="component" value="Chromosome Z"/>
</dbReference>